<keyword evidence="3 8" id="KW-0547">Nucleotide-binding</keyword>
<dbReference type="GO" id="GO:0005524">
    <property type="term" value="F:ATP binding"/>
    <property type="evidence" value="ECO:0007669"/>
    <property type="project" value="UniProtKB-KW"/>
</dbReference>
<comment type="catalytic activity">
    <reaction evidence="7 8">
        <text>tRNA(Tyr) + L-tyrosine + ATP = L-tyrosyl-tRNA(Tyr) + AMP + diphosphate + H(+)</text>
        <dbReference type="Rhea" id="RHEA:10220"/>
        <dbReference type="Rhea" id="RHEA-COMP:9706"/>
        <dbReference type="Rhea" id="RHEA-COMP:9707"/>
        <dbReference type="ChEBI" id="CHEBI:15378"/>
        <dbReference type="ChEBI" id="CHEBI:30616"/>
        <dbReference type="ChEBI" id="CHEBI:33019"/>
        <dbReference type="ChEBI" id="CHEBI:58315"/>
        <dbReference type="ChEBI" id="CHEBI:78442"/>
        <dbReference type="ChEBI" id="CHEBI:78536"/>
        <dbReference type="ChEBI" id="CHEBI:456215"/>
        <dbReference type="EC" id="6.1.1.1"/>
    </reaction>
</comment>
<evidence type="ECO:0000256" key="4">
    <source>
        <dbReference type="ARBA" id="ARBA00022840"/>
    </source>
</evidence>
<gene>
    <name evidence="10" type="ORF">D0Z07_8783</name>
</gene>
<dbReference type="PANTHER" id="PTHR11766">
    <property type="entry name" value="TYROSYL-TRNA SYNTHETASE"/>
    <property type="match status" value="1"/>
</dbReference>
<dbReference type="Gene3D" id="1.10.240.10">
    <property type="entry name" value="Tyrosyl-Transfer RNA Synthetase"/>
    <property type="match status" value="1"/>
</dbReference>
<evidence type="ECO:0000256" key="5">
    <source>
        <dbReference type="ARBA" id="ARBA00022917"/>
    </source>
</evidence>
<dbReference type="GO" id="GO:0006437">
    <property type="term" value="P:tyrosyl-tRNA aminoacylation"/>
    <property type="evidence" value="ECO:0007669"/>
    <property type="project" value="InterPro"/>
</dbReference>
<reference evidence="10" key="1">
    <citation type="submission" date="2019-07" db="EMBL/GenBank/DDBJ databases">
        <title>Hyphodiscus hymeniophilus genome sequencing and assembly.</title>
        <authorList>
            <person name="Kramer G."/>
            <person name="Nodwell J."/>
        </authorList>
    </citation>
    <scope>NUCLEOTIDE SEQUENCE</scope>
    <source>
        <strain evidence="10">ATCC 34498</strain>
    </source>
</reference>
<dbReference type="FunFam" id="3.40.50.620:FF:000227">
    <property type="entry name" value="Tyrosine--tRNA ligase"/>
    <property type="match status" value="1"/>
</dbReference>
<feature type="domain" description="Tyrosyl-tRNA synthetase C-terminal" evidence="9">
    <location>
        <begin position="451"/>
        <end position="568"/>
    </location>
</feature>
<dbReference type="NCBIfam" id="TIGR00234">
    <property type="entry name" value="tyrS"/>
    <property type="match status" value="1"/>
</dbReference>
<dbReference type="GO" id="GO:0004831">
    <property type="term" value="F:tyrosine-tRNA ligase activity"/>
    <property type="evidence" value="ECO:0007669"/>
    <property type="project" value="UniProtKB-EC"/>
</dbReference>
<comment type="caution">
    <text evidence="10">The sequence shown here is derived from an EMBL/GenBank/DDBJ whole genome shotgun (WGS) entry which is preliminary data.</text>
</comment>
<dbReference type="Gene3D" id="3.10.290.10">
    <property type="entry name" value="RNA-binding S4 domain"/>
    <property type="match status" value="1"/>
</dbReference>
<evidence type="ECO:0000259" key="9">
    <source>
        <dbReference type="Pfam" id="PF16714"/>
    </source>
</evidence>
<dbReference type="InterPro" id="IPR002305">
    <property type="entry name" value="aa-tRNA-synth_Ic"/>
</dbReference>
<dbReference type="InterPro" id="IPR032005">
    <property type="entry name" value="TyrRSs_C"/>
</dbReference>
<dbReference type="GO" id="GO:0003723">
    <property type="term" value="F:RNA binding"/>
    <property type="evidence" value="ECO:0007669"/>
    <property type="project" value="InterPro"/>
</dbReference>
<evidence type="ECO:0000256" key="7">
    <source>
        <dbReference type="ARBA" id="ARBA00048248"/>
    </source>
</evidence>
<accession>A0A9P6VCH0</accession>
<evidence type="ECO:0000256" key="1">
    <source>
        <dbReference type="ARBA" id="ARBA00005594"/>
    </source>
</evidence>
<dbReference type="Pfam" id="PF00579">
    <property type="entry name" value="tRNA-synt_1b"/>
    <property type="match status" value="1"/>
</dbReference>
<dbReference type="OrthoDB" id="337870at2759"/>
<dbReference type="EC" id="6.1.1.1" evidence="8"/>
<dbReference type="Proteomes" id="UP000785200">
    <property type="component" value="Unassembled WGS sequence"/>
</dbReference>
<dbReference type="PANTHER" id="PTHR11766:SF0">
    <property type="entry name" value="TYROSINE--TRNA LIGASE, MITOCHONDRIAL"/>
    <property type="match status" value="1"/>
</dbReference>
<dbReference type="CDD" id="cd00805">
    <property type="entry name" value="TyrRS_core"/>
    <property type="match status" value="1"/>
</dbReference>
<keyword evidence="2 8" id="KW-0436">Ligase</keyword>
<dbReference type="GO" id="GO:0005739">
    <property type="term" value="C:mitochondrion"/>
    <property type="evidence" value="ECO:0007669"/>
    <property type="project" value="TreeGrafter"/>
</dbReference>
<dbReference type="Gene3D" id="3.40.50.620">
    <property type="entry name" value="HUPs"/>
    <property type="match status" value="1"/>
</dbReference>
<dbReference type="PRINTS" id="PR01040">
    <property type="entry name" value="TRNASYNTHTYR"/>
</dbReference>
<organism evidence="10 11">
    <name type="scientific">Hyphodiscus hymeniophilus</name>
    <dbReference type="NCBI Taxonomy" id="353542"/>
    <lineage>
        <taxon>Eukaryota</taxon>
        <taxon>Fungi</taxon>
        <taxon>Dikarya</taxon>
        <taxon>Ascomycota</taxon>
        <taxon>Pezizomycotina</taxon>
        <taxon>Leotiomycetes</taxon>
        <taxon>Helotiales</taxon>
        <taxon>Hyphodiscaceae</taxon>
        <taxon>Hyphodiscus</taxon>
    </lineage>
</organism>
<evidence type="ECO:0000313" key="11">
    <source>
        <dbReference type="Proteomes" id="UP000785200"/>
    </source>
</evidence>
<dbReference type="InterPro" id="IPR036986">
    <property type="entry name" value="S4_RNA-bd_sf"/>
</dbReference>
<evidence type="ECO:0000313" key="10">
    <source>
        <dbReference type="EMBL" id="KAG0645707.1"/>
    </source>
</evidence>
<keyword evidence="5 8" id="KW-0648">Protein biosynthesis</keyword>
<dbReference type="FunFam" id="1.10.240.10:FF:000001">
    <property type="entry name" value="Tyrosine--tRNA ligase"/>
    <property type="match status" value="1"/>
</dbReference>
<evidence type="ECO:0000256" key="3">
    <source>
        <dbReference type="ARBA" id="ARBA00022741"/>
    </source>
</evidence>
<evidence type="ECO:0000256" key="6">
    <source>
        <dbReference type="ARBA" id="ARBA00023146"/>
    </source>
</evidence>
<keyword evidence="11" id="KW-1185">Reference proteome</keyword>
<comment type="similarity">
    <text evidence="1 8">Belongs to the class-I aminoacyl-tRNA synthetase family.</text>
</comment>
<dbReference type="EMBL" id="VNKQ01000018">
    <property type="protein sequence ID" value="KAG0645707.1"/>
    <property type="molecule type" value="Genomic_DNA"/>
</dbReference>
<keyword evidence="6 8" id="KW-0030">Aminoacyl-tRNA synthetase</keyword>
<dbReference type="SUPFAM" id="SSF52374">
    <property type="entry name" value="Nucleotidylyl transferase"/>
    <property type="match status" value="1"/>
</dbReference>
<sequence length="585" mass="65251">MAPLSCLRSPRSRPSLCARCAFRAAYRPSKVARRWMGTNYMATAAAADMEGEWAARAKEIKAGNKKSMYKKLEERGYIHAVTGRPDQAEQWMTEKRLGAYVGIDPTASSLHVGHMLPLMALFWMHIHGYHTVTLVGGATAKIGDPSDRLTTRKATNSSVRAHNTASMQSQLKHLWVNVEAYGNRYGYTPEPAWKGALLNNSMWWNETTLIEVLQVLGPGMRMGTMLARDTVKNKMKKGDGMSFAEFTYPILQAWDWWTLYRTSKIQMQIGGSDQFGNITAGIDAVKYISASHHDNLTRKEVAPHGPPFGFTVPLLTTSSGQKFGKSAGNAIWLDKNQTSSFELYKFFLGTSDADVAKYLKLFTFIPLEQIYILVEEHMRSPHQRKAQHKLARDFVELVHGEEEAENAELQHRLLFSRKTIPPEEHLAAQFDASLPPSPIDLPPAAVIDQTGQPRADLKLPRSAVESLSIGKLLLACGLVGSSTEGHRLVAQNAVYVGRRNDSPGLEKPMDENSLIFTQCKTWKMDDAEEFLIGNKLLIFRRGKTFIRIVEVVSDSEYTEMGLTYPGMKKPSDLAQAAEEVPETGS</sequence>
<dbReference type="InterPro" id="IPR002307">
    <property type="entry name" value="Tyr-tRNA-ligase"/>
</dbReference>
<keyword evidence="4 8" id="KW-0067">ATP-binding</keyword>
<evidence type="ECO:0000256" key="8">
    <source>
        <dbReference type="RuleBase" id="RU361234"/>
    </source>
</evidence>
<name>A0A9P6VCH0_9HELO</name>
<dbReference type="InterPro" id="IPR014729">
    <property type="entry name" value="Rossmann-like_a/b/a_fold"/>
</dbReference>
<dbReference type="AlphaFoldDB" id="A0A9P6VCH0"/>
<proteinExistence type="inferred from homology"/>
<dbReference type="GO" id="GO:0005829">
    <property type="term" value="C:cytosol"/>
    <property type="evidence" value="ECO:0007669"/>
    <property type="project" value="TreeGrafter"/>
</dbReference>
<protein>
    <recommendedName>
        <fullName evidence="8">Tyrosine--tRNA ligase</fullName>
        <ecNumber evidence="8">6.1.1.1</ecNumber>
    </recommendedName>
    <alternativeName>
        <fullName evidence="8">Tyrosyl-tRNA synthetase</fullName>
    </alternativeName>
</protein>
<dbReference type="InterPro" id="IPR024088">
    <property type="entry name" value="Tyr-tRNA-ligase_bac-type"/>
</dbReference>
<evidence type="ECO:0000256" key="2">
    <source>
        <dbReference type="ARBA" id="ARBA00022598"/>
    </source>
</evidence>
<dbReference type="Pfam" id="PF16714">
    <property type="entry name" value="TyrRSs_C"/>
    <property type="match status" value="1"/>
</dbReference>